<evidence type="ECO:0000256" key="6">
    <source>
        <dbReference type="ARBA" id="ARBA00023157"/>
    </source>
</evidence>
<comment type="catalytic activity">
    <reaction evidence="11">
        <text>a hydroperoxide + [thioredoxin]-dithiol = an alcohol + [thioredoxin]-disulfide + H2O</text>
        <dbReference type="Rhea" id="RHEA:62620"/>
        <dbReference type="Rhea" id="RHEA-COMP:10698"/>
        <dbReference type="Rhea" id="RHEA-COMP:10700"/>
        <dbReference type="ChEBI" id="CHEBI:15377"/>
        <dbReference type="ChEBI" id="CHEBI:29950"/>
        <dbReference type="ChEBI" id="CHEBI:30879"/>
        <dbReference type="ChEBI" id="CHEBI:35924"/>
        <dbReference type="ChEBI" id="CHEBI:50058"/>
        <dbReference type="EC" id="1.11.1.24"/>
    </reaction>
</comment>
<evidence type="ECO:0000313" key="14">
    <source>
        <dbReference type="Proteomes" id="UP000199021"/>
    </source>
</evidence>
<dbReference type="PANTHER" id="PTHR42801">
    <property type="entry name" value="THIOREDOXIN-DEPENDENT PEROXIDE REDUCTASE"/>
    <property type="match status" value="1"/>
</dbReference>
<dbReference type="EC" id="1.11.1.24" evidence="2"/>
<dbReference type="GO" id="GO:0008379">
    <property type="term" value="F:thioredoxin peroxidase activity"/>
    <property type="evidence" value="ECO:0007669"/>
    <property type="project" value="TreeGrafter"/>
</dbReference>
<dbReference type="Gene3D" id="3.40.30.10">
    <property type="entry name" value="Glutaredoxin"/>
    <property type="match status" value="1"/>
</dbReference>
<dbReference type="PANTHER" id="PTHR42801:SF7">
    <property type="entry name" value="SLL1159 PROTEIN"/>
    <property type="match status" value="1"/>
</dbReference>
<evidence type="ECO:0000256" key="7">
    <source>
        <dbReference type="ARBA" id="ARBA00023284"/>
    </source>
</evidence>
<evidence type="ECO:0000259" key="12">
    <source>
        <dbReference type="PROSITE" id="PS51352"/>
    </source>
</evidence>
<dbReference type="STRING" id="478744.SAMN05444359_10436"/>
<keyword evidence="14" id="KW-1185">Reference proteome</keyword>
<dbReference type="InterPro" id="IPR036249">
    <property type="entry name" value="Thioredoxin-like_sf"/>
</dbReference>
<evidence type="ECO:0000256" key="5">
    <source>
        <dbReference type="ARBA" id="ARBA00023002"/>
    </source>
</evidence>
<accession>A0A1H9C1M1</accession>
<dbReference type="CDD" id="cd02970">
    <property type="entry name" value="PRX_like2"/>
    <property type="match status" value="1"/>
</dbReference>
<gene>
    <name evidence="13" type="ORF">SAMN05444359_10436</name>
</gene>
<sequence>MSLTDQLLTTNQANRTKIDNARLSIMDNAVQQLTDSGIEANTPVKGDTLPAFSLPGVDGKTVSLQEVLNGRDFAVVSFYRGGWCPYCNLELRALQQTLPELKELNAALVAITPETPDNSLTTSEKNELAFPVLSDLGNVYARELGLVFSLPADLREVYDGFGIDLKKNNGDDLYELPLPATFVIDADANILLAFAPADYTKRLDPADILQVLREHSVPA</sequence>
<proteinExistence type="inferred from homology"/>
<evidence type="ECO:0000313" key="13">
    <source>
        <dbReference type="EMBL" id="SEP95146.1"/>
    </source>
</evidence>
<evidence type="ECO:0000256" key="10">
    <source>
        <dbReference type="ARBA" id="ARBA00042639"/>
    </source>
</evidence>
<comment type="similarity">
    <text evidence="9">Belongs to the peroxiredoxin family. BCP/PrxQ subfamily.</text>
</comment>
<reference evidence="14" key="1">
    <citation type="submission" date="2016-10" db="EMBL/GenBank/DDBJ databases">
        <authorList>
            <person name="Varghese N."/>
            <person name="Submissions S."/>
        </authorList>
    </citation>
    <scope>NUCLEOTIDE SEQUENCE [LARGE SCALE GENOMIC DNA]</scope>
    <source>
        <strain evidence="14">DSM 24740</strain>
    </source>
</reference>
<keyword evidence="3" id="KW-0575">Peroxidase</keyword>
<dbReference type="InterPro" id="IPR050924">
    <property type="entry name" value="Peroxiredoxin_BCP/PrxQ"/>
</dbReference>
<dbReference type="OrthoDB" id="9809746at2"/>
<dbReference type="PROSITE" id="PS51352">
    <property type="entry name" value="THIOREDOXIN_2"/>
    <property type="match status" value="1"/>
</dbReference>
<dbReference type="Proteomes" id="UP000199021">
    <property type="component" value="Unassembled WGS sequence"/>
</dbReference>
<evidence type="ECO:0000256" key="4">
    <source>
        <dbReference type="ARBA" id="ARBA00022862"/>
    </source>
</evidence>
<protein>
    <recommendedName>
        <fullName evidence="2">thioredoxin-dependent peroxiredoxin</fullName>
        <ecNumber evidence="2">1.11.1.24</ecNumber>
    </recommendedName>
    <alternativeName>
        <fullName evidence="8">Thioredoxin peroxidase</fullName>
    </alternativeName>
    <alternativeName>
        <fullName evidence="10">Thioredoxin-dependent peroxiredoxin Bcp</fullName>
    </alternativeName>
</protein>
<keyword evidence="7" id="KW-0676">Redox-active center</keyword>
<evidence type="ECO:0000256" key="11">
    <source>
        <dbReference type="ARBA" id="ARBA00049091"/>
    </source>
</evidence>
<evidence type="ECO:0000256" key="2">
    <source>
        <dbReference type="ARBA" id="ARBA00013017"/>
    </source>
</evidence>
<dbReference type="InterPro" id="IPR013766">
    <property type="entry name" value="Thioredoxin_domain"/>
</dbReference>
<dbReference type="RefSeq" id="WP_090165851.1">
    <property type="nucleotide sequence ID" value="NZ_FOFB01000004.1"/>
</dbReference>
<dbReference type="InParanoid" id="A0A1H9C1M1"/>
<dbReference type="EMBL" id="FOFB01000004">
    <property type="protein sequence ID" value="SEP95146.1"/>
    <property type="molecule type" value="Genomic_DNA"/>
</dbReference>
<keyword evidence="5" id="KW-0560">Oxidoreductase</keyword>
<dbReference type="GO" id="GO:0034599">
    <property type="term" value="P:cellular response to oxidative stress"/>
    <property type="evidence" value="ECO:0007669"/>
    <property type="project" value="TreeGrafter"/>
</dbReference>
<dbReference type="Pfam" id="PF00578">
    <property type="entry name" value="AhpC-TSA"/>
    <property type="match status" value="1"/>
</dbReference>
<dbReference type="SUPFAM" id="SSF52833">
    <property type="entry name" value="Thioredoxin-like"/>
    <property type="match status" value="1"/>
</dbReference>
<dbReference type="GO" id="GO:0005737">
    <property type="term" value="C:cytoplasm"/>
    <property type="evidence" value="ECO:0007669"/>
    <property type="project" value="TreeGrafter"/>
</dbReference>
<dbReference type="AlphaFoldDB" id="A0A1H9C1M1"/>
<dbReference type="GO" id="GO:0045454">
    <property type="term" value="P:cell redox homeostasis"/>
    <property type="evidence" value="ECO:0007669"/>
    <property type="project" value="TreeGrafter"/>
</dbReference>
<feature type="domain" description="Thioredoxin" evidence="12">
    <location>
        <begin position="43"/>
        <end position="217"/>
    </location>
</feature>
<evidence type="ECO:0000256" key="9">
    <source>
        <dbReference type="ARBA" id="ARBA00038489"/>
    </source>
</evidence>
<comment type="function">
    <text evidence="1">Thiol-specific peroxidase that catalyzes the reduction of hydrogen peroxide and organic hydroperoxides to water and alcohols, respectively. Plays a role in cell protection against oxidative stress by detoxifying peroxides and as sensor of hydrogen peroxide-mediated signaling events.</text>
</comment>
<keyword evidence="4" id="KW-0049">Antioxidant</keyword>
<keyword evidence="6" id="KW-1015">Disulfide bond</keyword>
<name>A0A1H9C1M1_9BACT</name>
<organism evidence="13 14">
    <name type="scientific">Neolewinella agarilytica</name>
    <dbReference type="NCBI Taxonomy" id="478744"/>
    <lineage>
        <taxon>Bacteria</taxon>
        <taxon>Pseudomonadati</taxon>
        <taxon>Bacteroidota</taxon>
        <taxon>Saprospiria</taxon>
        <taxon>Saprospirales</taxon>
        <taxon>Lewinellaceae</taxon>
        <taxon>Neolewinella</taxon>
    </lineage>
</organism>
<evidence type="ECO:0000256" key="8">
    <source>
        <dbReference type="ARBA" id="ARBA00032824"/>
    </source>
</evidence>
<evidence type="ECO:0000256" key="1">
    <source>
        <dbReference type="ARBA" id="ARBA00003330"/>
    </source>
</evidence>
<evidence type="ECO:0000256" key="3">
    <source>
        <dbReference type="ARBA" id="ARBA00022559"/>
    </source>
</evidence>
<dbReference type="InterPro" id="IPR000866">
    <property type="entry name" value="AhpC/TSA"/>
</dbReference>